<name>A0AAE9NV66_9GAMM</name>
<gene>
    <name evidence="1" type="ORF">LW347_08470</name>
</gene>
<dbReference type="SUPFAM" id="SSF52540">
    <property type="entry name" value="P-loop containing nucleoside triphosphate hydrolases"/>
    <property type="match status" value="1"/>
</dbReference>
<dbReference type="AlphaFoldDB" id="A0AAE9NV66"/>
<dbReference type="KEGG" id="ppoo:LW347_08470"/>
<dbReference type="InterPro" id="IPR027417">
    <property type="entry name" value="P-loop_NTPase"/>
</dbReference>
<accession>A0AAE9NV66</accession>
<dbReference type="Gene3D" id="3.40.50.300">
    <property type="entry name" value="P-loop containing nucleotide triphosphate hydrolases"/>
    <property type="match status" value="1"/>
</dbReference>
<proteinExistence type="predicted"/>
<dbReference type="RefSeq" id="WP_258884773.1">
    <property type="nucleotide sequence ID" value="NZ_CP090065.1"/>
</dbReference>
<evidence type="ECO:0000313" key="1">
    <source>
        <dbReference type="EMBL" id="UVO09962.1"/>
    </source>
</evidence>
<dbReference type="PANTHER" id="PTHR37816:SF1">
    <property type="entry name" value="TOXIN"/>
    <property type="match status" value="1"/>
</dbReference>
<protein>
    <submittedName>
        <fullName evidence="1">AAA family ATPase</fullName>
    </submittedName>
</protein>
<dbReference type="Proteomes" id="UP001059272">
    <property type="component" value="Chromosome"/>
</dbReference>
<reference evidence="1" key="1">
    <citation type="submission" date="2021-12" db="EMBL/GenBank/DDBJ databases">
        <title>Genome sequence of novel Pectobacterium sp. causing blackleg.</title>
        <authorList>
            <person name="Wang J."/>
        </authorList>
    </citation>
    <scope>NUCLEOTIDE SEQUENCE</scope>
    <source>
        <strain evidence="1">BY21311</strain>
    </source>
</reference>
<dbReference type="EMBL" id="CP090065">
    <property type="protein sequence ID" value="UVO09962.1"/>
    <property type="molecule type" value="Genomic_DNA"/>
</dbReference>
<evidence type="ECO:0000313" key="2">
    <source>
        <dbReference type="Proteomes" id="UP001059272"/>
    </source>
</evidence>
<dbReference type="InterPro" id="IPR052922">
    <property type="entry name" value="Cytidylate_Kinase-2"/>
</dbReference>
<organism evidence="1 2">
    <name type="scientific">Pectobacterium polonicum</name>
    <dbReference type="NCBI Taxonomy" id="2485124"/>
    <lineage>
        <taxon>Bacteria</taxon>
        <taxon>Pseudomonadati</taxon>
        <taxon>Pseudomonadota</taxon>
        <taxon>Gammaproteobacteria</taxon>
        <taxon>Enterobacterales</taxon>
        <taxon>Pectobacteriaceae</taxon>
        <taxon>Pectobacterium</taxon>
    </lineage>
</organism>
<dbReference type="PANTHER" id="PTHR37816">
    <property type="entry name" value="YALI0E33011P"/>
    <property type="match status" value="1"/>
</dbReference>
<dbReference type="Pfam" id="PF13238">
    <property type="entry name" value="AAA_18"/>
    <property type="match status" value="1"/>
</dbReference>
<sequence>MRINLIGTSGSGKSTLARRLSEKLDVPYVEMDALFWLSDWQGRTDADFFQRLENALEPDSWVLDGNYNRTRDIKWRNVDVVIWVDYCFTRTLFQAVRRAYLRARHKEELWSGTGNKESFIRSFFSRDSIILWTIKTYSRNRKRYLADLADPRYRHIRFIILRSPQECETFLQHFPEEISTHSI</sequence>